<dbReference type="Proteomes" id="UP000306628">
    <property type="component" value="Unassembled WGS sequence"/>
</dbReference>
<feature type="domain" description="SHOCT" evidence="2">
    <location>
        <begin position="65"/>
        <end position="86"/>
    </location>
</feature>
<comment type="caution">
    <text evidence="3">The sequence shown here is derived from an EMBL/GenBank/DDBJ whole genome shotgun (WGS) entry which is preliminary data.</text>
</comment>
<dbReference type="InterPro" id="IPR018649">
    <property type="entry name" value="SHOCT"/>
</dbReference>
<reference evidence="3 4" key="1">
    <citation type="submission" date="2019-05" db="EMBL/GenBank/DDBJ databases">
        <title>Draft genome sequence of Nonomuraea zeae DSM 100528.</title>
        <authorList>
            <person name="Saricaoglu S."/>
            <person name="Isik K."/>
        </authorList>
    </citation>
    <scope>NUCLEOTIDE SEQUENCE [LARGE SCALE GENOMIC DNA]</scope>
    <source>
        <strain evidence="3 4">DSM 100528</strain>
    </source>
</reference>
<evidence type="ECO:0000256" key="1">
    <source>
        <dbReference type="SAM" id="Phobius"/>
    </source>
</evidence>
<keyword evidence="4" id="KW-1185">Reference proteome</keyword>
<protein>
    <submittedName>
        <fullName evidence="3">SHOCT domain-containing protein</fullName>
    </submittedName>
</protein>
<name>A0A5S4GLI4_9ACTN</name>
<keyword evidence="1" id="KW-0472">Membrane</keyword>
<dbReference type="RefSeq" id="WP_138691110.1">
    <property type="nucleotide sequence ID" value="NZ_JBHSAZ010000026.1"/>
</dbReference>
<dbReference type="EMBL" id="VCKX01000054">
    <property type="protein sequence ID" value="TMR33632.1"/>
    <property type="molecule type" value="Genomic_DNA"/>
</dbReference>
<organism evidence="3 4">
    <name type="scientific">Nonomuraea zeae</name>
    <dbReference type="NCBI Taxonomy" id="1642303"/>
    <lineage>
        <taxon>Bacteria</taxon>
        <taxon>Bacillati</taxon>
        <taxon>Actinomycetota</taxon>
        <taxon>Actinomycetes</taxon>
        <taxon>Streptosporangiales</taxon>
        <taxon>Streptosporangiaceae</taxon>
        <taxon>Nonomuraea</taxon>
    </lineage>
</organism>
<evidence type="ECO:0000259" key="2">
    <source>
        <dbReference type="Pfam" id="PF09851"/>
    </source>
</evidence>
<evidence type="ECO:0000313" key="4">
    <source>
        <dbReference type="Proteomes" id="UP000306628"/>
    </source>
</evidence>
<keyword evidence="1" id="KW-0812">Transmembrane</keyword>
<keyword evidence="1" id="KW-1133">Transmembrane helix</keyword>
<feature type="transmembrane region" description="Helical" evidence="1">
    <location>
        <begin position="20"/>
        <end position="42"/>
    </location>
</feature>
<gene>
    <name evidence="3" type="ORF">ETD85_19215</name>
</gene>
<accession>A0A5S4GLI4</accession>
<dbReference type="OrthoDB" id="3748887at2"/>
<dbReference type="AlphaFoldDB" id="A0A5S4GLI4"/>
<proteinExistence type="predicted"/>
<sequence length="95" mass="10290">MHTITEWGTQWGPHWAGGGFSPIVPLVWGLFWVAVVAFAITARRRGWWGSRHAPAPAAAGPTAAAEQILAERYARGEMSDDEYLEKISVLKGGSA</sequence>
<dbReference type="Pfam" id="PF09851">
    <property type="entry name" value="SHOCT"/>
    <property type="match status" value="1"/>
</dbReference>
<evidence type="ECO:0000313" key="3">
    <source>
        <dbReference type="EMBL" id="TMR33632.1"/>
    </source>
</evidence>